<dbReference type="InterPro" id="IPR035069">
    <property type="entry name" value="TTHA1013/TTHA0281-like"/>
</dbReference>
<organism evidence="2">
    <name type="scientific">marine sediment metagenome</name>
    <dbReference type="NCBI Taxonomy" id="412755"/>
    <lineage>
        <taxon>unclassified sequences</taxon>
        <taxon>metagenomes</taxon>
        <taxon>ecological metagenomes</taxon>
    </lineage>
</organism>
<dbReference type="SUPFAM" id="SSF143100">
    <property type="entry name" value="TTHA1013/TTHA0281-like"/>
    <property type="match status" value="1"/>
</dbReference>
<accession>X1D392</accession>
<dbReference type="Gene3D" id="3.30.160.250">
    <property type="match status" value="1"/>
</dbReference>
<proteinExistence type="predicted"/>
<dbReference type="EMBL" id="BART01030143">
    <property type="protein sequence ID" value="GAH14652.1"/>
    <property type="molecule type" value="Genomic_DNA"/>
</dbReference>
<evidence type="ECO:0000313" key="2">
    <source>
        <dbReference type="EMBL" id="GAH14652.1"/>
    </source>
</evidence>
<dbReference type="AlphaFoldDB" id="X1D392"/>
<dbReference type="PROSITE" id="PS51257">
    <property type="entry name" value="PROKAR_LIPOPROTEIN"/>
    <property type="match status" value="1"/>
</dbReference>
<sequence length="56" mass="6378">MKKYNLTILIEKDEDEMFVASVPSLIGCHTQARSLEELLPRIKEAIELCIEDSGKE</sequence>
<evidence type="ECO:0000259" key="1">
    <source>
        <dbReference type="Pfam" id="PF15919"/>
    </source>
</evidence>
<feature type="domain" description="HicB-like antitoxin of toxin-antitoxin system" evidence="1">
    <location>
        <begin position="8"/>
        <end position="52"/>
    </location>
</feature>
<dbReference type="PANTHER" id="PTHR34504:SF2">
    <property type="entry name" value="UPF0150 PROTEIN SSL0259"/>
    <property type="match status" value="1"/>
</dbReference>
<gene>
    <name evidence="2" type="ORF">S01H4_52706</name>
</gene>
<name>X1D392_9ZZZZ</name>
<comment type="caution">
    <text evidence="2">The sequence shown here is derived from an EMBL/GenBank/DDBJ whole genome shotgun (WGS) entry which is preliminary data.</text>
</comment>
<dbReference type="Pfam" id="PF15919">
    <property type="entry name" value="HicB_lk_antitox"/>
    <property type="match status" value="1"/>
</dbReference>
<dbReference type="PANTHER" id="PTHR34504">
    <property type="entry name" value="ANTITOXIN HICB"/>
    <property type="match status" value="1"/>
</dbReference>
<feature type="non-terminal residue" evidence="2">
    <location>
        <position position="56"/>
    </location>
</feature>
<dbReference type="InterPro" id="IPR031807">
    <property type="entry name" value="HicB-like"/>
</dbReference>
<reference evidence="2" key="1">
    <citation type="journal article" date="2014" name="Front. Microbiol.">
        <title>High frequency of phylogenetically diverse reductive dehalogenase-homologous genes in deep subseafloor sedimentary metagenomes.</title>
        <authorList>
            <person name="Kawai M."/>
            <person name="Futagami T."/>
            <person name="Toyoda A."/>
            <person name="Takaki Y."/>
            <person name="Nishi S."/>
            <person name="Hori S."/>
            <person name="Arai W."/>
            <person name="Tsubouchi T."/>
            <person name="Morono Y."/>
            <person name="Uchiyama I."/>
            <person name="Ito T."/>
            <person name="Fujiyama A."/>
            <person name="Inagaki F."/>
            <person name="Takami H."/>
        </authorList>
    </citation>
    <scope>NUCLEOTIDE SEQUENCE</scope>
    <source>
        <strain evidence="2">Expedition CK06-06</strain>
    </source>
</reference>
<dbReference type="InterPro" id="IPR051404">
    <property type="entry name" value="TA_system_antitoxin"/>
</dbReference>
<protein>
    <recommendedName>
        <fullName evidence="1">HicB-like antitoxin of toxin-antitoxin system domain-containing protein</fullName>
    </recommendedName>
</protein>